<protein>
    <submittedName>
        <fullName evidence="2">Uncharacterized protein</fullName>
    </submittedName>
</protein>
<feature type="transmembrane region" description="Helical" evidence="1">
    <location>
        <begin position="20"/>
        <end position="37"/>
    </location>
</feature>
<keyword evidence="1" id="KW-0812">Transmembrane</keyword>
<proteinExistence type="predicted"/>
<evidence type="ECO:0000256" key="1">
    <source>
        <dbReference type="SAM" id="Phobius"/>
    </source>
</evidence>
<comment type="caution">
    <text evidence="2">The sequence shown here is derived from an EMBL/GenBank/DDBJ whole genome shotgun (WGS) entry which is preliminary data.</text>
</comment>
<keyword evidence="3" id="KW-1185">Reference proteome</keyword>
<feature type="transmembrane region" description="Helical" evidence="1">
    <location>
        <begin position="73"/>
        <end position="92"/>
    </location>
</feature>
<gene>
    <name evidence="2" type="ORF">JN11_02298</name>
</gene>
<evidence type="ECO:0000313" key="2">
    <source>
        <dbReference type="EMBL" id="TWI99883.1"/>
    </source>
</evidence>
<evidence type="ECO:0000313" key="3">
    <source>
        <dbReference type="Proteomes" id="UP000317010"/>
    </source>
</evidence>
<organism evidence="2 3">
    <name type="scientific">Mucilaginibacter frigoritolerans</name>
    <dbReference type="NCBI Taxonomy" id="652788"/>
    <lineage>
        <taxon>Bacteria</taxon>
        <taxon>Pseudomonadati</taxon>
        <taxon>Bacteroidota</taxon>
        <taxon>Sphingobacteriia</taxon>
        <taxon>Sphingobacteriales</taxon>
        <taxon>Sphingobacteriaceae</taxon>
        <taxon>Mucilaginibacter</taxon>
    </lineage>
</organism>
<keyword evidence="1" id="KW-1133">Transmembrane helix</keyword>
<feature type="transmembrane region" description="Helical" evidence="1">
    <location>
        <begin position="43"/>
        <end position="61"/>
    </location>
</feature>
<reference evidence="2 3" key="1">
    <citation type="submission" date="2019-07" db="EMBL/GenBank/DDBJ databases">
        <title>Genomic Encyclopedia of Archaeal and Bacterial Type Strains, Phase II (KMG-II): from individual species to whole genera.</title>
        <authorList>
            <person name="Goeker M."/>
        </authorList>
    </citation>
    <scope>NUCLEOTIDE SEQUENCE [LARGE SCALE GENOMIC DNA]</scope>
    <source>
        <strain evidence="2 3">ATCC BAA-1854</strain>
    </source>
</reference>
<dbReference type="EMBL" id="VLLI01000006">
    <property type="protein sequence ID" value="TWI99883.1"/>
    <property type="molecule type" value="Genomic_DNA"/>
</dbReference>
<dbReference type="Proteomes" id="UP000317010">
    <property type="component" value="Unassembled WGS sequence"/>
</dbReference>
<keyword evidence="1" id="KW-0472">Membrane</keyword>
<dbReference type="AlphaFoldDB" id="A0A562U2E0"/>
<name>A0A562U2E0_9SPHI</name>
<accession>A0A562U2E0</accession>
<sequence length="94" mass="11086">MLPEEVFKRRRRHNNTPESILLIIANFIVISADITLFSSHKHVHWFFWVVAGLLAVYNFFTIRRNIEEFSGKVVLISYISSVLILIPLYFILNH</sequence>